<dbReference type="Gene3D" id="3.40.50.1820">
    <property type="entry name" value="alpha/beta hydrolase"/>
    <property type="match status" value="1"/>
</dbReference>
<keyword evidence="3" id="KW-1185">Reference proteome</keyword>
<organism evidence="2 3">
    <name type="scientific">Parachaetomium inaequale</name>
    <dbReference type="NCBI Taxonomy" id="2588326"/>
    <lineage>
        <taxon>Eukaryota</taxon>
        <taxon>Fungi</taxon>
        <taxon>Dikarya</taxon>
        <taxon>Ascomycota</taxon>
        <taxon>Pezizomycotina</taxon>
        <taxon>Sordariomycetes</taxon>
        <taxon>Sordariomycetidae</taxon>
        <taxon>Sordariales</taxon>
        <taxon>Chaetomiaceae</taxon>
        <taxon>Parachaetomium</taxon>
    </lineage>
</organism>
<protein>
    <submittedName>
        <fullName evidence="2">Alpha/Beta hydrolase protein</fullName>
    </submittedName>
</protein>
<dbReference type="AlphaFoldDB" id="A0AAN6PFU4"/>
<dbReference type="EMBL" id="MU854383">
    <property type="protein sequence ID" value="KAK4040136.1"/>
    <property type="molecule type" value="Genomic_DNA"/>
</dbReference>
<evidence type="ECO:0000313" key="2">
    <source>
        <dbReference type="EMBL" id="KAK4040136.1"/>
    </source>
</evidence>
<dbReference type="PANTHER" id="PTHR23024">
    <property type="entry name" value="ARYLACETAMIDE DEACETYLASE"/>
    <property type="match status" value="1"/>
</dbReference>
<dbReference type="InterPro" id="IPR029058">
    <property type="entry name" value="AB_hydrolase_fold"/>
</dbReference>
<dbReference type="InterPro" id="IPR013094">
    <property type="entry name" value="AB_hydrolase_3"/>
</dbReference>
<keyword evidence="2" id="KW-0378">Hydrolase</keyword>
<dbReference type="PANTHER" id="PTHR23024:SF643">
    <property type="entry name" value="AB HYDROLASE SUPERFAMILY PROTEIN B1A11.02"/>
    <property type="match status" value="1"/>
</dbReference>
<gene>
    <name evidence="2" type="ORF">C8A01DRAFT_46457</name>
</gene>
<feature type="domain" description="Alpha/beta hydrolase fold-3" evidence="1">
    <location>
        <begin position="99"/>
        <end position="334"/>
    </location>
</feature>
<proteinExistence type="predicted"/>
<reference evidence="3" key="1">
    <citation type="journal article" date="2023" name="Mol. Phylogenet. Evol.">
        <title>Genome-scale phylogeny and comparative genomics of the fungal order Sordariales.</title>
        <authorList>
            <person name="Hensen N."/>
            <person name="Bonometti L."/>
            <person name="Westerberg I."/>
            <person name="Brannstrom I.O."/>
            <person name="Guillou S."/>
            <person name="Cros-Aarteil S."/>
            <person name="Calhoun S."/>
            <person name="Haridas S."/>
            <person name="Kuo A."/>
            <person name="Mondo S."/>
            <person name="Pangilinan J."/>
            <person name="Riley R."/>
            <person name="LaButti K."/>
            <person name="Andreopoulos B."/>
            <person name="Lipzen A."/>
            <person name="Chen C."/>
            <person name="Yan M."/>
            <person name="Daum C."/>
            <person name="Ng V."/>
            <person name="Clum A."/>
            <person name="Steindorff A."/>
            <person name="Ohm R.A."/>
            <person name="Martin F."/>
            <person name="Silar P."/>
            <person name="Natvig D.O."/>
            <person name="Lalanne C."/>
            <person name="Gautier V."/>
            <person name="Ament-Velasquez S.L."/>
            <person name="Kruys A."/>
            <person name="Hutchinson M.I."/>
            <person name="Powell A.J."/>
            <person name="Barry K."/>
            <person name="Miller A.N."/>
            <person name="Grigoriev I.V."/>
            <person name="Debuchy R."/>
            <person name="Gladieux P."/>
            <person name="Hiltunen Thoren M."/>
            <person name="Johannesson H."/>
        </authorList>
    </citation>
    <scope>NUCLEOTIDE SEQUENCE [LARGE SCALE GENOMIC DNA]</scope>
    <source>
        <strain evidence="3">CBS 284.82</strain>
    </source>
</reference>
<dbReference type="Pfam" id="PF07859">
    <property type="entry name" value="Abhydrolase_3"/>
    <property type="match status" value="1"/>
</dbReference>
<accession>A0AAN6PFU4</accession>
<sequence>MAIPKTPEEILATGIMDPEFEAAWKARGFPSGAMPADVPTLKRIVESSLPGLQAQLAKSRPANITETEHTIPLSTGFASRLLVCHTTNTVPPATPSPIILLFHGGIHVLGHPEFDLPLARHLALAHNATVILPSTRKAPEHPFPLMIDDAWAALQAIAHDASIQGTATQKRLFLPAHADAAAGFIVGGASSGANFSDVVAHLARDAGLTPPLTGQFLACGGFMDAGRVPEKYRGQYLSREQNRGAPVADGEFMRAFREAIAPDPGSPLWAPFVQGSLENGGVAEGHRGMPKVYFQVCGMDINRDDGLIYERVLREECGIQTRLDLYSGFPHCWWDMYPELEASKKRMEDTMAGFAWLLASGRS</sequence>
<dbReference type="InterPro" id="IPR050466">
    <property type="entry name" value="Carboxylest/Gibb_receptor"/>
</dbReference>
<comment type="caution">
    <text evidence="2">The sequence shown here is derived from an EMBL/GenBank/DDBJ whole genome shotgun (WGS) entry which is preliminary data.</text>
</comment>
<name>A0AAN6PFU4_9PEZI</name>
<dbReference type="SUPFAM" id="SSF53474">
    <property type="entry name" value="alpha/beta-Hydrolases"/>
    <property type="match status" value="1"/>
</dbReference>
<evidence type="ECO:0000259" key="1">
    <source>
        <dbReference type="Pfam" id="PF07859"/>
    </source>
</evidence>
<dbReference type="GO" id="GO:0016787">
    <property type="term" value="F:hydrolase activity"/>
    <property type="evidence" value="ECO:0007669"/>
    <property type="project" value="UniProtKB-KW"/>
</dbReference>
<dbReference type="Proteomes" id="UP001303115">
    <property type="component" value="Unassembled WGS sequence"/>
</dbReference>
<evidence type="ECO:0000313" key="3">
    <source>
        <dbReference type="Proteomes" id="UP001303115"/>
    </source>
</evidence>